<evidence type="ECO:0000313" key="3">
    <source>
        <dbReference type="EMBL" id="CAF0944963.1"/>
    </source>
</evidence>
<dbReference type="OrthoDB" id="2017693at2759"/>
<gene>
    <name evidence="3" type="ORF">GPM918_LOCUS10921</name>
    <name evidence="2" type="ORF">OVA965_LOCUS8425</name>
    <name evidence="5" type="ORF">SRO942_LOCUS10922</name>
    <name evidence="4" type="ORF">TMI583_LOCUS8420</name>
</gene>
<dbReference type="EMBL" id="CAJNOK010002838">
    <property type="protein sequence ID" value="CAF0877031.1"/>
    <property type="molecule type" value="Genomic_DNA"/>
</dbReference>
<dbReference type="PANTHER" id="PTHR23419">
    <property type="entry name" value="DIVALENT CATION TOLERANCE CUTA-RELATED"/>
    <property type="match status" value="1"/>
</dbReference>
<evidence type="ECO:0000313" key="6">
    <source>
        <dbReference type="Proteomes" id="UP000663829"/>
    </source>
</evidence>
<dbReference type="EMBL" id="CAJOBC010002206">
    <property type="protein sequence ID" value="CAF3721214.1"/>
    <property type="molecule type" value="Genomic_DNA"/>
</dbReference>
<dbReference type="AlphaFoldDB" id="A0A814CUS3"/>
<comment type="caution">
    <text evidence="3">The sequence shown here is derived from an EMBL/GenBank/DDBJ whole genome shotgun (WGS) entry which is preliminary data.</text>
</comment>
<dbReference type="GO" id="GO:0010038">
    <property type="term" value="P:response to metal ion"/>
    <property type="evidence" value="ECO:0007669"/>
    <property type="project" value="InterPro"/>
</dbReference>
<dbReference type="SUPFAM" id="SSF54913">
    <property type="entry name" value="GlnB-like"/>
    <property type="match status" value="1"/>
</dbReference>
<comment type="similarity">
    <text evidence="1">Belongs to the CutA family.</text>
</comment>
<dbReference type="GO" id="GO:0005507">
    <property type="term" value="F:copper ion binding"/>
    <property type="evidence" value="ECO:0007669"/>
    <property type="project" value="TreeGrafter"/>
</dbReference>
<dbReference type="Pfam" id="PF03091">
    <property type="entry name" value="CutA1"/>
    <property type="match status" value="1"/>
</dbReference>
<protein>
    <recommendedName>
        <fullName evidence="7">Divalent-cation tolerance protein CutA</fullName>
    </recommendedName>
</protein>
<evidence type="ECO:0000313" key="5">
    <source>
        <dbReference type="EMBL" id="CAF3721214.1"/>
    </source>
</evidence>
<sequence>MSTNTEFSACFVTVPNEDVGKKLAYSIVEGKLAACVNILPQVKSIYVWESKIQEDSELILMIKTQHSKVPALIEHVKQNHPYSVPEVIELPILQGNPAYLKWITDSVEK</sequence>
<dbReference type="Proteomes" id="UP000677228">
    <property type="component" value="Unassembled WGS sequence"/>
</dbReference>
<name>A0A814CUS3_9BILA</name>
<keyword evidence="6" id="KW-1185">Reference proteome</keyword>
<evidence type="ECO:0000256" key="1">
    <source>
        <dbReference type="ARBA" id="ARBA00010169"/>
    </source>
</evidence>
<dbReference type="Gene3D" id="3.30.70.120">
    <property type="match status" value="1"/>
</dbReference>
<dbReference type="EMBL" id="CAJNOQ010002206">
    <property type="protein sequence ID" value="CAF0944963.1"/>
    <property type="molecule type" value="Genomic_DNA"/>
</dbReference>
<organism evidence="3 6">
    <name type="scientific">Didymodactylos carnosus</name>
    <dbReference type="NCBI Taxonomy" id="1234261"/>
    <lineage>
        <taxon>Eukaryota</taxon>
        <taxon>Metazoa</taxon>
        <taxon>Spiralia</taxon>
        <taxon>Gnathifera</taxon>
        <taxon>Rotifera</taxon>
        <taxon>Eurotatoria</taxon>
        <taxon>Bdelloidea</taxon>
        <taxon>Philodinida</taxon>
        <taxon>Philodinidae</taxon>
        <taxon>Didymodactylos</taxon>
    </lineage>
</organism>
<accession>A0A814CUS3</accession>
<dbReference type="EMBL" id="CAJOBA010002838">
    <property type="protein sequence ID" value="CAF3661301.1"/>
    <property type="molecule type" value="Genomic_DNA"/>
</dbReference>
<dbReference type="InterPro" id="IPR011322">
    <property type="entry name" value="N-reg_PII-like_a/b"/>
</dbReference>
<dbReference type="Proteomes" id="UP000682733">
    <property type="component" value="Unassembled WGS sequence"/>
</dbReference>
<dbReference type="Proteomes" id="UP000663829">
    <property type="component" value="Unassembled WGS sequence"/>
</dbReference>
<dbReference type="Proteomes" id="UP000681722">
    <property type="component" value="Unassembled WGS sequence"/>
</dbReference>
<evidence type="ECO:0000313" key="4">
    <source>
        <dbReference type="EMBL" id="CAF3661301.1"/>
    </source>
</evidence>
<reference evidence="3" key="1">
    <citation type="submission" date="2021-02" db="EMBL/GenBank/DDBJ databases">
        <authorList>
            <person name="Nowell W R."/>
        </authorList>
    </citation>
    <scope>NUCLEOTIDE SEQUENCE</scope>
</reference>
<proteinExistence type="inferred from homology"/>
<dbReference type="InterPro" id="IPR015867">
    <property type="entry name" value="N-reg_PII/ATP_PRibTrfase_C"/>
</dbReference>
<evidence type="ECO:0008006" key="7">
    <source>
        <dbReference type="Google" id="ProtNLM"/>
    </source>
</evidence>
<dbReference type="InterPro" id="IPR004323">
    <property type="entry name" value="Ion_tolerance_CutA"/>
</dbReference>
<evidence type="ECO:0000313" key="2">
    <source>
        <dbReference type="EMBL" id="CAF0877031.1"/>
    </source>
</evidence>
<dbReference type="PANTHER" id="PTHR23419:SF8">
    <property type="entry name" value="FI09726P"/>
    <property type="match status" value="1"/>
</dbReference>